<sequence>LNGCQVSEASQTYLKETEACLRSVEASSLVVNQWQLNLFPSPATSTRAHRISRIYHRRYSSKVLSTTGSFFEITFKVVVKEPFLPSWPYQIIDSQRENMNHRVLLGVNKDESVFEMINGLRMYYLKQGRIPHLPEEFRYAENIFDPLDILAFYIIDENFLHPLLLQATAFEYEIPSRAFYQKEWTAEQVQQSLAEAAGDYCVKCPVVRFADLYSQGPHTQVFMYSFEHRTSGWTWPAWTGIMQGYEAEYIFGAPLNINFQEQFYKFNDDERQLSESMMQFWANFAATG</sequence>
<dbReference type="PANTHER" id="PTHR43918">
    <property type="entry name" value="ACETYLCHOLINESTERASE"/>
    <property type="match status" value="1"/>
</dbReference>
<accession>A0A183SVV6</accession>
<dbReference type="InterPro" id="IPR002018">
    <property type="entry name" value="CarbesteraseB"/>
</dbReference>
<evidence type="ECO:0000256" key="4">
    <source>
        <dbReference type="ARBA" id="ARBA00023157"/>
    </source>
</evidence>
<dbReference type="InterPro" id="IPR000997">
    <property type="entry name" value="Cholinesterase"/>
</dbReference>
<dbReference type="SUPFAM" id="SSF53474">
    <property type="entry name" value="alpha/beta-Hydrolases"/>
    <property type="match status" value="1"/>
</dbReference>
<organism evidence="6">
    <name type="scientific">Schistocephalus solidus</name>
    <name type="common">Tapeworm</name>
    <dbReference type="NCBI Taxonomy" id="70667"/>
    <lineage>
        <taxon>Eukaryota</taxon>
        <taxon>Metazoa</taxon>
        <taxon>Spiralia</taxon>
        <taxon>Lophotrochozoa</taxon>
        <taxon>Platyhelminthes</taxon>
        <taxon>Cestoda</taxon>
        <taxon>Eucestoda</taxon>
        <taxon>Diphyllobothriidea</taxon>
        <taxon>Diphyllobothriidae</taxon>
        <taxon>Schistocephalus</taxon>
    </lineage>
</organism>
<evidence type="ECO:0000259" key="5">
    <source>
        <dbReference type="Pfam" id="PF00135"/>
    </source>
</evidence>
<evidence type="ECO:0000256" key="1">
    <source>
        <dbReference type="ARBA" id="ARBA00005964"/>
    </source>
</evidence>
<dbReference type="Gene3D" id="3.40.50.1820">
    <property type="entry name" value="alpha/beta hydrolase"/>
    <property type="match status" value="1"/>
</dbReference>
<dbReference type="GO" id="GO:0003990">
    <property type="term" value="F:acetylcholinesterase activity"/>
    <property type="evidence" value="ECO:0007669"/>
    <property type="project" value="TreeGrafter"/>
</dbReference>
<evidence type="ECO:0000313" key="6">
    <source>
        <dbReference type="WBParaSite" id="SSLN_0000868401-mRNA-1"/>
    </source>
</evidence>
<reference evidence="6" key="1">
    <citation type="submission" date="2016-06" db="UniProtKB">
        <authorList>
            <consortium name="WormBaseParasite"/>
        </authorList>
    </citation>
    <scope>IDENTIFICATION</scope>
</reference>
<dbReference type="GO" id="GO:0019695">
    <property type="term" value="P:choline metabolic process"/>
    <property type="evidence" value="ECO:0007669"/>
    <property type="project" value="TreeGrafter"/>
</dbReference>
<dbReference type="WBParaSite" id="SSLN_0000868401-mRNA-1">
    <property type="protein sequence ID" value="SSLN_0000868401-mRNA-1"/>
    <property type="gene ID" value="SSLN_0000868401"/>
</dbReference>
<name>A0A183SVV6_SCHSO</name>
<dbReference type="GO" id="GO:0005886">
    <property type="term" value="C:plasma membrane"/>
    <property type="evidence" value="ECO:0007669"/>
    <property type="project" value="TreeGrafter"/>
</dbReference>
<dbReference type="InterPro" id="IPR029058">
    <property type="entry name" value="AB_hydrolase_fold"/>
</dbReference>
<proteinExistence type="inferred from homology"/>
<dbReference type="AlphaFoldDB" id="A0A183SVV6"/>
<keyword evidence="2" id="KW-0719">Serine esterase</keyword>
<evidence type="ECO:0000256" key="2">
    <source>
        <dbReference type="ARBA" id="ARBA00022487"/>
    </source>
</evidence>
<protein>
    <submittedName>
        <fullName evidence="6">COesterase domain-containing protein</fullName>
    </submittedName>
</protein>
<comment type="similarity">
    <text evidence="1">Belongs to the type-B carboxylesterase/lipase family.</text>
</comment>
<dbReference type="InterPro" id="IPR050654">
    <property type="entry name" value="AChE-related_enzymes"/>
</dbReference>
<keyword evidence="3" id="KW-0378">Hydrolase</keyword>
<dbReference type="PRINTS" id="PR00878">
    <property type="entry name" value="CHOLNESTRASE"/>
</dbReference>
<dbReference type="GO" id="GO:0005615">
    <property type="term" value="C:extracellular space"/>
    <property type="evidence" value="ECO:0007669"/>
    <property type="project" value="TreeGrafter"/>
</dbReference>
<keyword evidence="4" id="KW-1015">Disulfide bond</keyword>
<dbReference type="GO" id="GO:0006581">
    <property type="term" value="P:acetylcholine catabolic process"/>
    <property type="evidence" value="ECO:0007669"/>
    <property type="project" value="TreeGrafter"/>
</dbReference>
<evidence type="ECO:0000256" key="3">
    <source>
        <dbReference type="ARBA" id="ARBA00022801"/>
    </source>
</evidence>
<dbReference type="PANTHER" id="PTHR43918:SF4">
    <property type="entry name" value="CARBOXYLIC ESTER HYDROLASE"/>
    <property type="match status" value="1"/>
</dbReference>
<dbReference type="Pfam" id="PF00135">
    <property type="entry name" value="COesterase"/>
    <property type="match status" value="1"/>
</dbReference>
<feature type="domain" description="Carboxylesterase type B" evidence="5">
    <location>
        <begin position="3"/>
        <end position="288"/>
    </location>
</feature>